<evidence type="ECO:0000256" key="12">
    <source>
        <dbReference type="ARBA" id="ARBA00050030"/>
    </source>
</evidence>
<evidence type="ECO:0000256" key="8">
    <source>
        <dbReference type="ARBA" id="ARBA00022801"/>
    </source>
</evidence>
<evidence type="ECO:0000256" key="13">
    <source>
        <dbReference type="ARBA" id="ARBA00050045"/>
    </source>
</evidence>
<dbReference type="InterPro" id="IPR003593">
    <property type="entry name" value="AAA+_ATPase"/>
</dbReference>
<evidence type="ECO:0000256" key="10">
    <source>
        <dbReference type="ARBA" id="ARBA00022884"/>
    </source>
</evidence>
<keyword evidence="9" id="KW-0067">ATP-binding</keyword>
<dbReference type="GO" id="GO:0016887">
    <property type="term" value="F:ATP hydrolysis activity"/>
    <property type="evidence" value="ECO:0007669"/>
    <property type="project" value="InterPro"/>
</dbReference>
<proteinExistence type="inferred from homology"/>
<dbReference type="PANTHER" id="PTHR19211:SF14">
    <property type="entry name" value="ATP-BINDING CASSETTE SUB-FAMILY F MEMBER 1"/>
    <property type="match status" value="1"/>
</dbReference>
<dbReference type="Gene3D" id="3.40.50.300">
    <property type="entry name" value="P-loop containing nucleotide triphosphate hydrolases"/>
    <property type="match status" value="2"/>
</dbReference>
<feature type="domain" description="ABC transporter" evidence="17">
    <location>
        <begin position="440"/>
        <end position="666"/>
    </location>
</feature>
<dbReference type="InterPro" id="IPR047038">
    <property type="entry name" value="eEF3_chromodomain-like_sf"/>
</dbReference>
<feature type="domain" description="ABC transporter" evidence="17">
    <location>
        <begin position="692"/>
        <end position="1008"/>
    </location>
</feature>
<dbReference type="GO" id="GO:0005829">
    <property type="term" value="C:cytosol"/>
    <property type="evidence" value="ECO:0007669"/>
    <property type="project" value="UniProtKB-SubCell"/>
</dbReference>
<comment type="catalytic activity">
    <reaction evidence="11">
        <text>ATP + H2O = ADP + phosphate + H(+)</text>
        <dbReference type="Rhea" id="RHEA:13065"/>
        <dbReference type="ChEBI" id="CHEBI:15377"/>
        <dbReference type="ChEBI" id="CHEBI:15378"/>
        <dbReference type="ChEBI" id="CHEBI:30616"/>
        <dbReference type="ChEBI" id="CHEBI:43474"/>
        <dbReference type="ChEBI" id="CHEBI:456216"/>
    </reaction>
</comment>
<feature type="domain" description="Chromo" evidence="16">
    <location>
        <begin position="821"/>
        <end position="882"/>
    </location>
</feature>
<sequence>MSPVAMPASSDLQFAPLLEALRSAPTGPDAKAAADRLAREVSKAGLDSLNDYNVLSSLHAYATNKKSGYERESAAIAFQSLASTLGSPSAPLLLPSLHILFDLYADKGDVVRTAAKSAVKAILQLFPPESIRIVFRNLENILDSGKWQTKVGVLDALRSFVASAGDAVAAELGNVLPKVEPAMHDTKKEVTSAAVKCATSLCTTVANPDLAPHIPVLVKCMSDSDSVPACIKALSSTTFVAEVTSPALAVLVPLLIRALNDRSMEVQRRTVVVVDNLVKLVRDPNVAATYLSPLVDGVSKIAKGAAFPEVRAFGEAALSTLHKSGASSSGHPPTRRNIESETADAFAALVTLLPNELLVMSSATPNGPHTASSPLLAKSLEFQASLVADIVHARNFTDKEIWDRCVALYAGPWLGEEDGLKFAETVRSHFQAIDQAKHAVAVENVDEEGELLCDTLFSLAYGALLLLSHTKLRLFRGRRYGILGTNGSGKSTLMRSLRDGKVENFPPQSQLRCVMVEHSLQGEDGSLSVLDFIAADKALVNVPRSDIRNQLVEVGFDDARQAEVVGGLSGGWKMKLELARAMLYNADLLLLDEPTNHLDRASVKWLEQYLIAHSNVTCLIISHDSGFLDNVTTDIIHYETKKLVYYPGNLSTFVAKHPEAKSYYTLAATSVKFAFPPPGSLMGVRSNTRAILKLANCTFTYPGRSTPSLFNVSCALSLSSRVGIIGPNGAGKSTLVKLLTGETIPQEGIVYKHPALRVGYVSQHATHHIERHLEKTPVAYIQWRFQDGHDREILEKATRVLTDEEKALLDQEWVGKDGTKRKLEMIMGRQKLKKSFQYEVKWRGLDHKFNTWVPRDDLLGKGYTKLVQQFDDLESSREGAGSRETSAVLVRKHLEDIGLDGDIAQYNEISGLSGGQKIKLVIAACLWNNPQICVLDEPSNFLDREALGGLAVAIKEWAGAVVIISHNNEFVSALCPEIWNVDAGKLTHQGKVAVVEDAFADAKSPKGSGANTPVRSRLQTPAGSASGTPVGSGAEDSSGLANAFAKKKKKKPTRNMMKAQEERRRLRKLHWLTHGGPKPEDTDSDIEV</sequence>
<keyword evidence="4" id="KW-0963">Cytoplasm</keyword>
<dbReference type="Pfam" id="PF00385">
    <property type="entry name" value="Chromo"/>
    <property type="match status" value="1"/>
</dbReference>
<dbReference type="InterPro" id="IPR034085">
    <property type="entry name" value="TOG"/>
</dbReference>
<dbReference type="InterPro" id="IPR015688">
    <property type="entry name" value="eEF3_ABC2_chromodomain-like"/>
</dbReference>
<evidence type="ECO:0000256" key="1">
    <source>
        <dbReference type="ARBA" id="ARBA00004514"/>
    </source>
</evidence>
<evidence type="ECO:0000256" key="11">
    <source>
        <dbReference type="ARBA" id="ARBA00049360"/>
    </source>
</evidence>
<dbReference type="SUPFAM" id="SSF48371">
    <property type="entry name" value="ARM repeat"/>
    <property type="match status" value="1"/>
</dbReference>
<dbReference type="FunFam" id="3.40.50.300:FF:000193">
    <property type="entry name" value="Probable Elongation factor 3"/>
    <property type="match status" value="1"/>
</dbReference>
<dbReference type="GO" id="GO:0005524">
    <property type="term" value="F:ATP binding"/>
    <property type="evidence" value="ECO:0007669"/>
    <property type="project" value="UniProtKB-KW"/>
</dbReference>
<accession>A0A0C3GJP1</accession>
<evidence type="ECO:0000256" key="7">
    <source>
        <dbReference type="ARBA" id="ARBA00022768"/>
    </source>
</evidence>
<dbReference type="SMART" id="SM01349">
    <property type="entry name" value="TOG"/>
    <property type="match status" value="1"/>
</dbReference>
<dbReference type="AlphaFoldDB" id="A0A0C3GJP1"/>
<organism evidence="18 19">
    <name type="scientific">Piloderma croceum (strain F 1598)</name>
    <dbReference type="NCBI Taxonomy" id="765440"/>
    <lineage>
        <taxon>Eukaryota</taxon>
        <taxon>Fungi</taxon>
        <taxon>Dikarya</taxon>
        <taxon>Basidiomycota</taxon>
        <taxon>Agaricomycotina</taxon>
        <taxon>Agaricomycetes</taxon>
        <taxon>Agaricomycetidae</taxon>
        <taxon>Atheliales</taxon>
        <taxon>Atheliaceae</taxon>
        <taxon>Piloderma</taxon>
    </lineage>
</organism>
<dbReference type="InterPro" id="IPR011989">
    <property type="entry name" value="ARM-like"/>
</dbReference>
<evidence type="ECO:0000259" key="16">
    <source>
        <dbReference type="PROSITE" id="PS50013"/>
    </source>
</evidence>
<dbReference type="GO" id="GO:0003723">
    <property type="term" value="F:RNA binding"/>
    <property type="evidence" value="ECO:0007669"/>
    <property type="project" value="UniProtKB-KW"/>
</dbReference>
<dbReference type="FunFam" id="1.25.10.10:FF:000076">
    <property type="entry name" value="Elongation factor 3"/>
    <property type="match status" value="1"/>
</dbReference>
<evidence type="ECO:0000256" key="3">
    <source>
        <dbReference type="ARBA" id="ARBA00011054"/>
    </source>
</evidence>
<dbReference type="OrthoDB" id="2110130at2759"/>
<dbReference type="InterPro" id="IPR000953">
    <property type="entry name" value="Chromo/chromo_shadow_dom"/>
</dbReference>
<dbReference type="FunCoup" id="A0A0C3GJP1">
    <property type="interactions" value="26"/>
</dbReference>
<dbReference type="Pfam" id="PF00005">
    <property type="entry name" value="ABC_tran"/>
    <property type="match status" value="2"/>
</dbReference>
<keyword evidence="7" id="KW-0251">Elongation factor</keyword>
<reference evidence="18 19" key="1">
    <citation type="submission" date="2014-04" db="EMBL/GenBank/DDBJ databases">
        <authorList>
            <consortium name="DOE Joint Genome Institute"/>
            <person name="Kuo A."/>
            <person name="Tarkka M."/>
            <person name="Buscot F."/>
            <person name="Kohler A."/>
            <person name="Nagy L.G."/>
            <person name="Floudas D."/>
            <person name="Copeland A."/>
            <person name="Barry K.W."/>
            <person name="Cichocki N."/>
            <person name="Veneault-Fourrey C."/>
            <person name="LaButti K."/>
            <person name="Lindquist E.A."/>
            <person name="Lipzen A."/>
            <person name="Lundell T."/>
            <person name="Morin E."/>
            <person name="Murat C."/>
            <person name="Sun H."/>
            <person name="Tunlid A."/>
            <person name="Henrissat B."/>
            <person name="Grigoriev I.V."/>
            <person name="Hibbett D.S."/>
            <person name="Martin F."/>
            <person name="Nordberg H.P."/>
            <person name="Cantor M.N."/>
            <person name="Hua S.X."/>
        </authorList>
    </citation>
    <scope>NUCLEOTIDE SEQUENCE [LARGE SCALE GENOMIC DNA]</scope>
    <source>
        <strain evidence="18 19">F 1598</strain>
    </source>
</reference>
<dbReference type="SMART" id="SM00298">
    <property type="entry name" value="CHROMO"/>
    <property type="match status" value="1"/>
</dbReference>
<evidence type="ECO:0000259" key="17">
    <source>
        <dbReference type="PROSITE" id="PS50893"/>
    </source>
</evidence>
<evidence type="ECO:0000313" key="19">
    <source>
        <dbReference type="Proteomes" id="UP000054166"/>
    </source>
</evidence>
<dbReference type="SMART" id="SM00382">
    <property type="entry name" value="AAA"/>
    <property type="match status" value="2"/>
</dbReference>
<comment type="similarity">
    <text evidence="3">Belongs to the ABC transporter superfamily. ABCF family. EF3 subfamily.</text>
</comment>
<dbReference type="InterPro" id="IPR021133">
    <property type="entry name" value="HEAT_type_2"/>
</dbReference>
<reference evidence="19" key="2">
    <citation type="submission" date="2015-01" db="EMBL/GenBank/DDBJ databases">
        <title>Evolutionary Origins and Diversification of the Mycorrhizal Mutualists.</title>
        <authorList>
            <consortium name="DOE Joint Genome Institute"/>
            <consortium name="Mycorrhizal Genomics Consortium"/>
            <person name="Kohler A."/>
            <person name="Kuo A."/>
            <person name="Nagy L.G."/>
            <person name="Floudas D."/>
            <person name="Copeland A."/>
            <person name="Barry K.W."/>
            <person name="Cichocki N."/>
            <person name="Veneault-Fourrey C."/>
            <person name="LaButti K."/>
            <person name="Lindquist E.A."/>
            <person name="Lipzen A."/>
            <person name="Lundell T."/>
            <person name="Morin E."/>
            <person name="Murat C."/>
            <person name="Riley R."/>
            <person name="Ohm R."/>
            <person name="Sun H."/>
            <person name="Tunlid A."/>
            <person name="Henrissat B."/>
            <person name="Grigoriev I.V."/>
            <person name="Hibbett D.S."/>
            <person name="Martin F."/>
        </authorList>
    </citation>
    <scope>NUCLEOTIDE SEQUENCE [LARGE SCALE GENOMIC DNA]</scope>
    <source>
        <strain evidence="19">F 1598</strain>
    </source>
</reference>
<dbReference type="Pfam" id="PF24987">
    <property type="entry name" value="HEAT_EF3_N"/>
    <property type="match status" value="1"/>
</dbReference>
<evidence type="ECO:0000256" key="2">
    <source>
        <dbReference type="ARBA" id="ARBA00004815"/>
    </source>
</evidence>
<dbReference type="InterPro" id="IPR027417">
    <property type="entry name" value="P-loop_NTPase"/>
</dbReference>
<evidence type="ECO:0000256" key="9">
    <source>
        <dbReference type="ARBA" id="ARBA00022840"/>
    </source>
</evidence>
<evidence type="ECO:0000256" key="6">
    <source>
        <dbReference type="ARBA" id="ARBA00022741"/>
    </source>
</evidence>
<comment type="pathway">
    <text evidence="2">Protein biosynthesis; polypeptide chain elongation.</text>
</comment>
<dbReference type="InParanoid" id="A0A0C3GJP1"/>
<evidence type="ECO:0000313" key="18">
    <source>
        <dbReference type="EMBL" id="KIM91859.1"/>
    </source>
</evidence>
<dbReference type="Gene3D" id="2.40.50.990">
    <property type="match status" value="1"/>
</dbReference>
<dbReference type="Gene3D" id="1.25.10.10">
    <property type="entry name" value="Leucine-rich Repeat Variant"/>
    <property type="match status" value="1"/>
</dbReference>
<dbReference type="HOGENOM" id="CLU_002848_0_1_1"/>
<dbReference type="InterPro" id="IPR023780">
    <property type="entry name" value="Chromo_domain"/>
</dbReference>
<comment type="subcellular location">
    <subcellularLocation>
        <location evidence="1">Cytoplasm</location>
        <location evidence="1">Cytosol</location>
    </subcellularLocation>
</comment>
<evidence type="ECO:0000256" key="14">
    <source>
        <dbReference type="PROSITE-ProRule" id="PRU00103"/>
    </source>
</evidence>
<dbReference type="SUPFAM" id="SSF52540">
    <property type="entry name" value="P-loop containing nucleoside triphosphate hydrolases"/>
    <property type="match status" value="2"/>
</dbReference>
<dbReference type="InterPro" id="IPR050611">
    <property type="entry name" value="ABCF"/>
</dbReference>
<dbReference type="PROSITE" id="PS00598">
    <property type="entry name" value="CHROMO_1"/>
    <property type="match status" value="1"/>
</dbReference>
<evidence type="ECO:0000256" key="15">
    <source>
        <dbReference type="SAM" id="MobiDB-lite"/>
    </source>
</evidence>
<dbReference type="PROSITE" id="PS00211">
    <property type="entry name" value="ABC_TRANSPORTER_1"/>
    <property type="match status" value="1"/>
</dbReference>
<dbReference type="PROSITE" id="PS50013">
    <property type="entry name" value="CHROMO_2"/>
    <property type="match status" value="1"/>
</dbReference>
<dbReference type="EMBL" id="KN832970">
    <property type="protein sequence ID" value="KIM91859.1"/>
    <property type="molecule type" value="Genomic_DNA"/>
</dbReference>
<evidence type="ECO:0000256" key="4">
    <source>
        <dbReference type="ARBA" id="ARBA00022490"/>
    </source>
</evidence>
<dbReference type="Proteomes" id="UP000054166">
    <property type="component" value="Unassembled WGS sequence"/>
</dbReference>
<dbReference type="PANTHER" id="PTHR19211">
    <property type="entry name" value="ATP-BINDING TRANSPORT PROTEIN-RELATED"/>
    <property type="match status" value="1"/>
</dbReference>
<evidence type="ECO:0000256" key="5">
    <source>
        <dbReference type="ARBA" id="ARBA00022737"/>
    </source>
</evidence>
<dbReference type="InterPro" id="IPR003439">
    <property type="entry name" value="ABC_transporter-like_ATP-bd"/>
</dbReference>
<dbReference type="Pfam" id="PF24984">
    <property type="entry name" value="HEAT_EF3_GNC1"/>
    <property type="match status" value="1"/>
</dbReference>
<keyword evidence="19" id="KW-1185">Reference proteome</keyword>
<feature type="compositionally biased region" description="Polar residues" evidence="15">
    <location>
        <begin position="1009"/>
        <end position="1029"/>
    </location>
</feature>
<feature type="region of interest" description="Disordered" evidence="15">
    <location>
        <begin position="1002"/>
        <end position="1088"/>
    </location>
</feature>
<dbReference type="GO" id="GO:0003746">
    <property type="term" value="F:translation elongation factor activity"/>
    <property type="evidence" value="ECO:0007669"/>
    <property type="project" value="UniProtKB-KW"/>
</dbReference>
<dbReference type="PROSITE" id="PS50893">
    <property type="entry name" value="ABC_TRANSPORTER_2"/>
    <property type="match status" value="2"/>
</dbReference>
<gene>
    <name evidence="18" type="ORF">PILCRDRAFT_37</name>
</gene>
<protein>
    <recommendedName>
        <fullName evidence="12">Elongation factor 3</fullName>
    </recommendedName>
    <alternativeName>
        <fullName evidence="13">Eukaryotic elongation factor 3</fullName>
    </alternativeName>
</protein>
<keyword evidence="5" id="KW-0677">Repeat</keyword>
<keyword evidence="7" id="KW-0648">Protein biosynthesis</keyword>
<dbReference type="CDD" id="cd03221">
    <property type="entry name" value="ABCF_EF-3"/>
    <property type="match status" value="1"/>
</dbReference>
<dbReference type="InterPro" id="IPR023779">
    <property type="entry name" value="Chromodomain_CS"/>
</dbReference>
<keyword evidence="10" id="KW-0694">RNA-binding</keyword>
<dbReference type="CDD" id="cd18626">
    <property type="entry name" value="CD_eEF3"/>
    <property type="match status" value="1"/>
</dbReference>
<dbReference type="STRING" id="765440.A0A0C3GJP1"/>
<dbReference type="InterPro" id="IPR016024">
    <property type="entry name" value="ARM-type_fold"/>
</dbReference>
<dbReference type="PROSITE" id="PS50077">
    <property type="entry name" value="HEAT_REPEAT"/>
    <property type="match status" value="1"/>
</dbReference>
<dbReference type="FunFam" id="2.40.50.990:FF:000002">
    <property type="entry name" value="mRNA export factor elf1"/>
    <property type="match status" value="1"/>
</dbReference>
<dbReference type="InterPro" id="IPR017871">
    <property type="entry name" value="ABC_transporter-like_CS"/>
</dbReference>
<feature type="repeat" description="HEAT" evidence="14">
    <location>
        <begin position="251"/>
        <end position="289"/>
    </location>
</feature>
<name>A0A0C3GJP1_PILCF</name>
<keyword evidence="6" id="KW-0547">Nucleotide-binding</keyword>
<keyword evidence="8" id="KW-0378">Hydrolase</keyword>